<evidence type="ECO:0000256" key="1">
    <source>
        <dbReference type="ARBA" id="ARBA00022723"/>
    </source>
</evidence>
<dbReference type="PANTHER" id="PTHR11820:SF7">
    <property type="entry name" value="ACYLPYRUVASE FAHD1, MITOCHONDRIAL"/>
    <property type="match status" value="1"/>
</dbReference>
<gene>
    <name evidence="3" type="ORF">LA55_1076</name>
</gene>
<dbReference type="RefSeq" id="WP_044526220.1">
    <property type="nucleotide sequence ID" value="NZ_CP009440.1"/>
</dbReference>
<reference evidence="3 4" key="1">
    <citation type="journal article" date="2015" name="Genome Announc.">
        <title>Genome sequencing of 18 francisella strains to aid in assay development and testing.</title>
        <authorList>
            <person name="Johnson S.L."/>
            <person name="Daligault H.E."/>
            <person name="Davenport K.W."/>
            <person name="Coyne S.R."/>
            <person name="Frey K.G."/>
            <person name="Koroleva G.I."/>
            <person name="Broomall S.M."/>
            <person name="Bishop-Lilly K.A."/>
            <person name="Bruce D.C."/>
            <person name="Chertkov O."/>
            <person name="Freitas T."/>
            <person name="Jaissle J."/>
            <person name="Ladner J.T."/>
            <person name="Rosenzweig C.N."/>
            <person name="Gibbons H.S."/>
            <person name="Palacios G.F."/>
            <person name="Redden C.L."/>
            <person name="Xu Y."/>
            <person name="Minogue T.D."/>
            <person name="Chain P.S."/>
        </authorList>
    </citation>
    <scope>NUCLEOTIDE SEQUENCE [LARGE SCALE GENOMIC DNA]</scope>
    <source>
        <strain evidence="3 4">GA01-2794</strain>
    </source>
</reference>
<organism evidence="3 4">
    <name type="scientific">Francisella philomiragia</name>
    <dbReference type="NCBI Taxonomy" id="28110"/>
    <lineage>
        <taxon>Bacteria</taxon>
        <taxon>Pseudomonadati</taxon>
        <taxon>Pseudomonadota</taxon>
        <taxon>Gammaproteobacteria</taxon>
        <taxon>Thiotrichales</taxon>
        <taxon>Francisellaceae</taxon>
        <taxon>Francisella</taxon>
    </lineage>
</organism>
<accession>A0A0B6D594</accession>
<sequence length="198" mass="22631">MQIDLTKSKVVCVGRNYVEHIHELNNEVPDSPVIFIKPNSSISKDLRLSPTREIHYECEIVFAFDHDSNIKAVGLGLDLTDRNLQSKLKTNRLPWELAKAFDSSAVISDFVEIDSQDIEFLNFKAYKNNSLIQQGSYDLMIYKPQQIIDFLRQNEISVAENDLLMTGTPKGVGVVNEDDKFRIELFCKDKKILETTFG</sequence>
<dbReference type="Proteomes" id="UP000031830">
    <property type="component" value="Chromosome"/>
</dbReference>
<evidence type="ECO:0000313" key="3">
    <source>
        <dbReference type="EMBL" id="AJI54061.1"/>
    </source>
</evidence>
<protein>
    <submittedName>
        <fullName evidence="3">Fumarylacetoacetate (FAA) hydrolase family protein</fullName>
    </submittedName>
</protein>
<feature type="domain" description="Fumarylacetoacetase-like C-terminal" evidence="2">
    <location>
        <begin position="9"/>
        <end position="183"/>
    </location>
</feature>
<dbReference type="GO" id="GO:0046872">
    <property type="term" value="F:metal ion binding"/>
    <property type="evidence" value="ECO:0007669"/>
    <property type="project" value="UniProtKB-KW"/>
</dbReference>
<evidence type="ECO:0000259" key="2">
    <source>
        <dbReference type="Pfam" id="PF01557"/>
    </source>
</evidence>
<dbReference type="KEGG" id="fpz:LA55_1076"/>
<dbReference type="Gene3D" id="3.90.850.10">
    <property type="entry name" value="Fumarylacetoacetase-like, C-terminal domain"/>
    <property type="match status" value="1"/>
</dbReference>
<keyword evidence="1" id="KW-0479">Metal-binding</keyword>
<dbReference type="InterPro" id="IPR036663">
    <property type="entry name" value="Fumarylacetoacetase_C_sf"/>
</dbReference>
<dbReference type="Pfam" id="PF01557">
    <property type="entry name" value="FAA_hydrolase"/>
    <property type="match status" value="1"/>
</dbReference>
<dbReference type="PANTHER" id="PTHR11820">
    <property type="entry name" value="ACYLPYRUVASE"/>
    <property type="match status" value="1"/>
</dbReference>
<dbReference type="AlphaFoldDB" id="A0A0B6D594"/>
<dbReference type="OrthoDB" id="9805307at2"/>
<keyword evidence="3" id="KW-0378">Hydrolase</keyword>
<dbReference type="EMBL" id="CP009440">
    <property type="protein sequence ID" value="AJI54061.1"/>
    <property type="molecule type" value="Genomic_DNA"/>
</dbReference>
<dbReference type="STRING" id="28110.KU46_1583"/>
<name>A0A0B6D594_9GAMM</name>
<proteinExistence type="predicted"/>
<dbReference type="GO" id="GO:0018773">
    <property type="term" value="F:acetylpyruvate hydrolase activity"/>
    <property type="evidence" value="ECO:0007669"/>
    <property type="project" value="TreeGrafter"/>
</dbReference>
<dbReference type="InterPro" id="IPR011234">
    <property type="entry name" value="Fumarylacetoacetase-like_C"/>
</dbReference>
<dbReference type="SUPFAM" id="SSF56529">
    <property type="entry name" value="FAH"/>
    <property type="match status" value="1"/>
</dbReference>
<evidence type="ECO:0000313" key="4">
    <source>
        <dbReference type="Proteomes" id="UP000031830"/>
    </source>
</evidence>